<evidence type="ECO:0000256" key="1">
    <source>
        <dbReference type="ARBA" id="ARBA00008857"/>
    </source>
</evidence>
<dbReference type="Proteomes" id="UP000295122">
    <property type="component" value="Unassembled WGS sequence"/>
</dbReference>
<comment type="similarity">
    <text evidence="1">Belongs to the 'phage' integrase family.</text>
</comment>
<dbReference type="SUPFAM" id="SSF56349">
    <property type="entry name" value="DNA breaking-rejoining enzymes"/>
    <property type="match status" value="1"/>
</dbReference>
<dbReference type="InterPro" id="IPR025166">
    <property type="entry name" value="Integrase_DNA_bind_dom"/>
</dbReference>
<dbReference type="PANTHER" id="PTHR30629">
    <property type="entry name" value="PROPHAGE INTEGRASE"/>
    <property type="match status" value="1"/>
</dbReference>
<organism evidence="7 8">
    <name type="scientific">Enterovirga rhinocerotis</name>
    <dbReference type="NCBI Taxonomy" id="1339210"/>
    <lineage>
        <taxon>Bacteria</taxon>
        <taxon>Pseudomonadati</taxon>
        <taxon>Pseudomonadota</taxon>
        <taxon>Alphaproteobacteria</taxon>
        <taxon>Hyphomicrobiales</taxon>
        <taxon>Methylobacteriaceae</taxon>
        <taxon>Enterovirga</taxon>
    </lineage>
</organism>
<dbReference type="InterPro" id="IPR011010">
    <property type="entry name" value="DNA_brk_join_enz"/>
</dbReference>
<keyword evidence="3" id="KW-0238">DNA-binding</keyword>
<dbReference type="PANTHER" id="PTHR30629:SF2">
    <property type="entry name" value="PROPHAGE INTEGRASE INTS-RELATED"/>
    <property type="match status" value="1"/>
</dbReference>
<evidence type="ECO:0000313" key="8">
    <source>
        <dbReference type="Proteomes" id="UP000295122"/>
    </source>
</evidence>
<gene>
    <name evidence="7" type="ORF">EV668_1564</name>
</gene>
<dbReference type="Gene3D" id="3.30.160.390">
    <property type="entry name" value="Integrase, DNA-binding domain"/>
    <property type="match status" value="1"/>
</dbReference>
<dbReference type="Pfam" id="PF13356">
    <property type="entry name" value="Arm-DNA-bind_3"/>
    <property type="match status" value="1"/>
</dbReference>
<proteinExistence type="inferred from homology"/>
<dbReference type="GO" id="GO:0003677">
    <property type="term" value="F:DNA binding"/>
    <property type="evidence" value="ECO:0007669"/>
    <property type="project" value="UniProtKB-KW"/>
</dbReference>
<dbReference type="InterPro" id="IPR038488">
    <property type="entry name" value="Integrase_DNA-bd_sf"/>
</dbReference>
<feature type="domain" description="Integrase DNA-binding" evidence="5">
    <location>
        <begin position="8"/>
        <end position="90"/>
    </location>
</feature>
<dbReference type="EMBL" id="SNZR01000011">
    <property type="protein sequence ID" value="TDR94281.1"/>
    <property type="molecule type" value="Genomic_DNA"/>
</dbReference>
<dbReference type="RefSeq" id="WP_133769192.1">
    <property type="nucleotide sequence ID" value="NZ_SNZR01000011.1"/>
</dbReference>
<dbReference type="InterPro" id="IPR053876">
    <property type="entry name" value="Phage_int_M"/>
</dbReference>
<evidence type="ECO:0000256" key="4">
    <source>
        <dbReference type="SAM" id="MobiDB-lite"/>
    </source>
</evidence>
<feature type="region of interest" description="Disordered" evidence="4">
    <location>
        <begin position="275"/>
        <end position="307"/>
    </location>
</feature>
<evidence type="ECO:0000259" key="6">
    <source>
        <dbReference type="Pfam" id="PF22022"/>
    </source>
</evidence>
<keyword evidence="2" id="KW-0229">DNA integration</keyword>
<dbReference type="InterPro" id="IPR050808">
    <property type="entry name" value="Phage_Integrase"/>
</dbReference>
<name>A0A4R7C7L2_9HYPH</name>
<dbReference type="Pfam" id="PF22022">
    <property type="entry name" value="Phage_int_M"/>
    <property type="match status" value="1"/>
</dbReference>
<dbReference type="Gene3D" id="1.10.150.130">
    <property type="match status" value="1"/>
</dbReference>
<sequence length="307" mass="34147">MARVLNKLNDRAVKSAAGPGRLADGGGLHLVIDASGARRWLFRYRLRSREREAGFGGYPAVGLADARRRRDEARALLAAGGDPIEAKRKAEAEARPSVTFGDFADELVPTLAAGFRNEKRAAQWTSTLKAYAASLRSKPIAEVSTDDVLDVLKPIWSTKSETASRVRGRIERILDAAKAKGLRSGENPARWRGHLDQRLPRRKKLQRGHHRALPYPDVPAFLVALRTRTGVAARALEFPILTAARTSEVTELPWSEVDLEGKVWTVPAERMKREQQEIPARSFSLRSCQTARSAVIPRRTQRPQRRG</sequence>
<evidence type="ECO:0000313" key="7">
    <source>
        <dbReference type="EMBL" id="TDR94281.1"/>
    </source>
</evidence>
<evidence type="ECO:0000259" key="5">
    <source>
        <dbReference type="Pfam" id="PF13356"/>
    </source>
</evidence>
<evidence type="ECO:0000256" key="2">
    <source>
        <dbReference type="ARBA" id="ARBA00022908"/>
    </source>
</evidence>
<dbReference type="InterPro" id="IPR010998">
    <property type="entry name" value="Integrase_recombinase_N"/>
</dbReference>
<evidence type="ECO:0000256" key="3">
    <source>
        <dbReference type="ARBA" id="ARBA00023125"/>
    </source>
</evidence>
<accession>A0A4R7C7L2</accession>
<reference evidence="7 8" key="1">
    <citation type="submission" date="2019-03" db="EMBL/GenBank/DDBJ databases">
        <title>Genomic Encyclopedia of Type Strains, Phase IV (KMG-IV): sequencing the most valuable type-strain genomes for metagenomic binning, comparative biology and taxonomic classification.</title>
        <authorList>
            <person name="Goeker M."/>
        </authorList>
    </citation>
    <scope>NUCLEOTIDE SEQUENCE [LARGE SCALE GENOMIC DNA]</scope>
    <source>
        <strain evidence="7 8">DSM 25903</strain>
    </source>
</reference>
<dbReference type="OrthoDB" id="9795573at2"/>
<feature type="domain" description="Phage integrase central" evidence="6">
    <location>
        <begin position="100"/>
        <end position="194"/>
    </location>
</feature>
<protein>
    <submittedName>
        <fullName evidence="7">Integrase</fullName>
    </submittedName>
</protein>
<dbReference type="GO" id="GO:0015074">
    <property type="term" value="P:DNA integration"/>
    <property type="evidence" value="ECO:0007669"/>
    <property type="project" value="UniProtKB-KW"/>
</dbReference>
<comment type="caution">
    <text evidence="7">The sequence shown here is derived from an EMBL/GenBank/DDBJ whole genome shotgun (WGS) entry which is preliminary data.</text>
</comment>
<keyword evidence="8" id="KW-1185">Reference proteome</keyword>
<dbReference type="AlphaFoldDB" id="A0A4R7C7L2"/>